<dbReference type="RefSeq" id="WP_119887066.1">
    <property type="nucleotide sequence ID" value="NZ_CP067169.1"/>
</dbReference>
<feature type="region of interest" description="Disordered" evidence="1">
    <location>
        <begin position="25"/>
        <end position="74"/>
    </location>
</feature>
<sequence length="74" mass="8595">MNMNQLMSMFTRLVARRAMNWGINKGMDQLSRRNAPPADPDAPSTRQPKRGNRQNKQGQDLARKMRTLGRLTRR</sequence>
<accession>A0A418ZSE5</accession>
<comment type="caution">
    <text evidence="2">The sequence shown here is derived from an EMBL/GenBank/DDBJ whole genome shotgun (WGS) entry which is preliminary data.</text>
</comment>
<gene>
    <name evidence="2" type="ORF">D3P06_13625</name>
</gene>
<dbReference type="OrthoDB" id="7871856at2"/>
<dbReference type="EMBL" id="QZEV01000081">
    <property type="protein sequence ID" value="RJL00312.1"/>
    <property type="molecule type" value="Genomic_DNA"/>
</dbReference>
<evidence type="ECO:0000313" key="3">
    <source>
        <dbReference type="Proteomes" id="UP000285530"/>
    </source>
</evidence>
<evidence type="ECO:0000313" key="2">
    <source>
        <dbReference type="EMBL" id="RJL00312.1"/>
    </source>
</evidence>
<evidence type="ECO:0000256" key="1">
    <source>
        <dbReference type="SAM" id="MobiDB-lite"/>
    </source>
</evidence>
<protein>
    <submittedName>
        <fullName evidence="2">Uncharacterized protein</fullName>
    </submittedName>
</protein>
<organism evidence="2 3">
    <name type="scientific">Paracoccus aestuarii</name>
    <dbReference type="NCBI Taxonomy" id="453842"/>
    <lineage>
        <taxon>Bacteria</taxon>
        <taxon>Pseudomonadati</taxon>
        <taxon>Pseudomonadota</taxon>
        <taxon>Alphaproteobacteria</taxon>
        <taxon>Rhodobacterales</taxon>
        <taxon>Paracoccaceae</taxon>
        <taxon>Paracoccus</taxon>
    </lineage>
</organism>
<name>A0A418ZSE5_9RHOB</name>
<dbReference type="AlphaFoldDB" id="A0A418ZSE5"/>
<feature type="compositionally biased region" description="Basic residues" evidence="1">
    <location>
        <begin position="64"/>
        <end position="74"/>
    </location>
</feature>
<proteinExistence type="predicted"/>
<keyword evidence="3" id="KW-1185">Reference proteome</keyword>
<reference evidence="2 3" key="1">
    <citation type="submission" date="2018-09" db="EMBL/GenBank/DDBJ databases">
        <title>Paracoccus onubensis nov. sp. a moderate halophilic bacterium isolated from Gruta de las Maravillas (Aracena, Spain).</title>
        <authorList>
            <person name="Jurado V."/>
            <person name="Gutierrez-Patricio S."/>
            <person name="Gonzalez-Pimentel J.L."/>
            <person name="Laiz L."/>
            <person name="Saiz-Jimenez C."/>
        </authorList>
    </citation>
    <scope>NUCLEOTIDE SEQUENCE [LARGE SCALE GENOMIC DNA]</scope>
    <source>
        <strain evidence="2 3">DSM 19484</strain>
    </source>
</reference>
<dbReference type="Proteomes" id="UP000285530">
    <property type="component" value="Unassembled WGS sequence"/>
</dbReference>